<dbReference type="InterPro" id="IPR037108">
    <property type="entry name" value="TM1727-like_C_sf"/>
</dbReference>
<dbReference type="EMBL" id="CAKP01000046">
    <property type="protein sequence ID" value="CCJ33035.1"/>
    <property type="molecule type" value="Genomic_DNA"/>
</dbReference>
<dbReference type="InterPro" id="IPR008927">
    <property type="entry name" value="6-PGluconate_DH-like_C_sf"/>
</dbReference>
<dbReference type="eggNOG" id="COG5495">
    <property type="taxonomic scope" value="Bacteria"/>
</dbReference>
<dbReference type="Pfam" id="PF10728">
    <property type="entry name" value="DUF2520"/>
    <property type="match status" value="1"/>
</dbReference>
<organism evidence="3 4">
    <name type="scientific">Caloramator australicus RC3</name>
    <dbReference type="NCBI Taxonomy" id="857293"/>
    <lineage>
        <taxon>Bacteria</taxon>
        <taxon>Bacillati</taxon>
        <taxon>Bacillota</taxon>
        <taxon>Clostridia</taxon>
        <taxon>Eubacteriales</taxon>
        <taxon>Clostridiaceae</taxon>
        <taxon>Caloramator</taxon>
    </lineage>
</organism>
<dbReference type="InterPro" id="IPR018931">
    <property type="entry name" value="DUF2520"/>
</dbReference>
<evidence type="ECO:0000313" key="4">
    <source>
        <dbReference type="Proteomes" id="UP000007652"/>
    </source>
</evidence>
<dbReference type="Gene3D" id="1.10.1040.20">
    <property type="entry name" value="ProC-like, C-terminal domain"/>
    <property type="match status" value="1"/>
</dbReference>
<dbReference type="STRING" id="857293.CAAU_0951"/>
<keyword evidence="4" id="KW-1185">Reference proteome</keyword>
<accession>I7LG64</accession>
<comment type="caution">
    <text evidence="3">The sequence shown here is derived from an EMBL/GenBank/DDBJ whole genome shotgun (WGS) entry which is preliminary data.</text>
</comment>
<dbReference type="SUPFAM" id="SSF51735">
    <property type="entry name" value="NAD(P)-binding Rossmann-fold domains"/>
    <property type="match status" value="1"/>
</dbReference>
<dbReference type="Pfam" id="PF03807">
    <property type="entry name" value="F420_oxidored"/>
    <property type="match status" value="1"/>
</dbReference>
<sequence>MKIGFIGAGKVGSAFGRYLYEKGFKITGYFSRTEDSARKAAEFTKSSVLSIQELAEESNYIFITTPDGAISEVWENLKKFNIKGKKIFHMSGCLSSDVFNGSRDLGVDSYSLHPLYPFTDKNCYDKLNKVIFSLEGENIENIKEFLGKSEIKYFLLNKQDKAKYHAAAVFASNYLVAISKIAKDLLLECGIKEEFIIDAIYPLMEGALLNIKEKGIEDALTGPIVRGDYKTINMHLKSLREYKDIYKKLGLVALGIEREKSCDDEKAKNLDEIEFLLRSEEI</sequence>
<proteinExistence type="predicted"/>
<dbReference type="OrthoDB" id="9810755at2"/>
<evidence type="ECO:0000313" key="3">
    <source>
        <dbReference type="EMBL" id="CCJ33035.1"/>
    </source>
</evidence>
<dbReference type="PANTHER" id="PTHR40459">
    <property type="entry name" value="CONSERVED HYPOTHETICAL ALANINE AND LEUCINE RICH PROTEIN"/>
    <property type="match status" value="1"/>
</dbReference>
<gene>
    <name evidence="3" type="ORF">CAAU_0951</name>
</gene>
<dbReference type="SUPFAM" id="SSF48179">
    <property type="entry name" value="6-phosphogluconate dehydrogenase C-terminal domain-like"/>
    <property type="match status" value="1"/>
</dbReference>
<dbReference type="Gene3D" id="3.40.50.720">
    <property type="entry name" value="NAD(P)-binding Rossmann-like Domain"/>
    <property type="match status" value="1"/>
</dbReference>
<feature type="domain" description="Pyrroline-5-carboxylate reductase catalytic N-terminal" evidence="1">
    <location>
        <begin position="2"/>
        <end position="83"/>
    </location>
</feature>
<dbReference type="PANTHER" id="PTHR40459:SF1">
    <property type="entry name" value="CONSERVED HYPOTHETICAL ALANINE AND LEUCINE RICH PROTEIN"/>
    <property type="match status" value="1"/>
</dbReference>
<name>I7LG64_9CLOT</name>
<dbReference type="Proteomes" id="UP000007652">
    <property type="component" value="Unassembled WGS sequence"/>
</dbReference>
<dbReference type="InterPro" id="IPR028939">
    <property type="entry name" value="P5C_Rdtase_cat_N"/>
</dbReference>
<dbReference type="InterPro" id="IPR036291">
    <property type="entry name" value="NAD(P)-bd_dom_sf"/>
</dbReference>
<reference evidence="3 4" key="1">
    <citation type="journal article" date="2011" name="J. Bacteriol.">
        <title>Draft genome sequence of Caloramator australicus strain RC3T, a thermoanaerobe from the Great Artesian Basin of Australia.</title>
        <authorList>
            <person name="Ogg C.D."/>
            <person name="Patel B.K.C."/>
        </authorList>
    </citation>
    <scope>NUCLEOTIDE SEQUENCE [LARGE SCALE GENOMIC DNA]</scope>
    <source>
        <strain evidence="3 4">RC3</strain>
    </source>
</reference>
<feature type="domain" description="DUF2520" evidence="2">
    <location>
        <begin position="137"/>
        <end position="250"/>
    </location>
</feature>
<protein>
    <submittedName>
        <fullName evidence="3">Chalcone/stilbene synthase family protein</fullName>
    </submittedName>
</protein>
<evidence type="ECO:0000259" key="1">
    <source>
        <dbReference type="Pfam" id="PF03807"/>
    </source>
</evidence>
<evidence type="ECO:0000259" key="2">
    <source>
        <dbReference type="Pfam" id="PF10728"/>
    </source>
</evidence>
<dbReference type="AlphaFoldDB" id="I7LG64"/>
<dbReference type="RefSeq" id="WP_008908309.1">
    <property type="nucleotide sequence ID" value="NZ_CAKP01000046.1"/>
</dbReference>